<accession>F4RTP0</accession>
<dbReference type="RefSeq" id="XP_007412435.1">
    <property type="nucleotide sequence ID" value="XM_007412373.1"/>
</dbReference>
<sequence length="235" mass="25333">MGLTFKTNLFFVLIFFYSSFIYQSISSSSSIVNPKFHKRTSIHEAMILKREDKSNLTGPNQNLTTGNGLDSNFTGSGGTTQDGNDYQNLNDDQNLTQSDNGNSNLTDGNDTKSNHTSIPNSINFPGEEGKPECESGGEKLIEHDCNRALLALGTGIAGKIKFLRVSNDTATGTFKTCKVTVQSLDGKPVHVSKGRLEHGPGYVDFMKICKGQPGTMILGGGEFGMTIESSECDGQ</sequence>
<dbReference type="EMBL" id="GL883119">
    <property type="protein sequence ID" value="EGG04306.1"/>
    <property type="molecule type" value="Genomic_DNA"/>
</dbReference>
<keyword evidence="2" id="KW-0732">Signal</keyword>
<feature type="region of interest" description="Disordered" evidence="1">
    <location>
        <begin position="50"/>
        <end position="135"/>
    </location>
</feature>
<keyword evidence="4" id="KW-1185">Reference proteome</keyword>
<feature type="compositionally biased region" description="Low complexity" evidence="1">
    <location>
        <begin position="81"/>
        <end position="100"/>
    </location>
</feature>
<dbReference type="KEGG" id="mlr:MELLADRAFT_65016"/>
<feature type="compositionally biased region" description="Polar residues" evidence="1">
    <location>
        <begin position="55"/>
        <end position="74"/>
    </location>
</feature>
<evidence type="ECO:0000256" key="2">
    <source>
        <dbReference type="SAM" id="SignalP"/>
    </source>
</evidence>
<evidence type="ECO:0000256" key="1">
    <source>
        <dbReference type="SAM" id="MobiDB-lite"/>
    </source>
</evidence>
<feature type="compositionally biased region" description="Polar residues" evidence="1">
    <location>
        <begin position="114"/>
        <end position="123"/>
    </location>
</feature>
<dbReference type="AlphaFoldDB" id="F4RTP0"/>
<dbReference type="eggNOG" id="ENOG502S9U1">
    <property type="taxonomic scope" value="Eukaryota"/>
</dbReference>
<protein>
    <recommendedName>
        <fullName evidence="5">Secreted protein</fullName>
    </recommendedName>
</protein>
<dbReference type="InParanoid" id="F4RTP0"/>
<gene>
    <name evidence="3" type="ORF">MELLADRAFT_65016</name>
</gene>
<dbReference type="GeneID" id="18930359"/>
<dbReference type="VEuPathDB" id="FungiDB:MELLADRAFT_65016"/>
<reference evidence="4" key="1">
    <citation type="journal article" date="2011" name="Proc. Natl. Acad. Sci. U.S.A.">
        <title>Obligate biotrophy features unraveled by the genomic analysis of rust fungi.</title>
        <authorList>
            <person name="Duplessis S."/>
            <person name="Cuomo C.A."/>
            <person name="Lin Y.-C."/>
            <person name="Aerts A."/>
            <person name="Tisserant E."/>
            <person name="Veneault-Fourrey C."/>
            <person name="Joly D.L."/>
            <person name="Hacquard S."/>
            <person name="Amselem J."/>
            <person name="Cantarel B.L."/>
            <person name="Chiu R."/>
            <person name="Coutinho P.M."/>
            <person name="Feau N."/>
            <person name="Field M."/>
            <person name="Frey P."/>
            <person name="Gelhaye E."/>
            <person name="Goldberg J."/>
            <person name="Grabherr M.G."/>
            <person name="Kodira C.D."/>
            <person name="Kohler A."/>
            <person name="Kuees U."/>
            <person name="Lindquist E.A."/>
            <person name="Lucas S.M."/>
            <person name="Mago R."/>
            <person name="Mauceli E."/>
            <person name="Morin E."/>
            <person name="Murat C."/>
            <person name="Pangilinan J.L."/>
            <person name="Park R."/>
            <person name="Pearson M."/>
            <person name="Quesneville H."/>
            <person name="Rouhier N."/>
            <person name="Sakthikumar S."/>
            <person name="Salamov A.A."/>
            <person name="Schmutz J."/>
            <person name="Selles B."/>
            <person name="Shapiro H."/>
            <person name="Tanguay P."/>
            <person name="Tuskan G.A."/>
            <person name="Henrissat B."/>
            <person name="Van de Peer Y."/>
            <person name="Rouze P."/>
            <person name="Ellis J.G."/>
            <person name="Dodds P.N."/>
            <person name="Schein J.E."/>
            <person name="Zhong S."/>
            <person name="Hamelin R.C."/>
            <person name="Grigoriev I.V."/>
            <person name="Szabo L.J."/>
            <person name="Martin F."/>
        </authorList>
    </citation>
    <scope>NUCLEOTIDE SEQUENCE [LARGE SCALE GENOMIC DNA]</scope>
    <source>
        <strain evidence="4">98AG31 / pathotype 3-4-7</strain>
    </source>
</reference>
<proteinExistence type="predicted"/>
<evidence type="ECO:0008006" key="5">
    <source>
        <dbReference type="Google" id="ProtNLM"/>
    </source>
</evidence>
<evidence type="ECO:0000313" key="4">
    <source>
        <dbReference type="Proteomes" id="UP000001072"/>
    </source>
</evidence>
<organism evidence="4">
    <name type="scientific">Melampsora larici-populina (strain 98AG31 / pathotype 3-4-7)</name>
    <name type="common">Poplar leaf rust fungus</name>
    <dbReference type="NCBI Taxonomy" id="747676"/>
    <lineage>
        <taxon>Eukaryota</taxon>
        <taxon>Fungi</taxon>
        <taxon>Dikarya</taxon>
        <taxon>Basidiomycota</taxon>
        <taxon>Pucciniomycotina</taxon>
        <taxon>Pucciniomycetes</taxon>
        <taxon>Pucciniales</taxon>
        <taxon>Melampsoraceae</taxon>
        <taxon>Melampsora</taxon>
    </lineage>
</organism>
<dbReference type="HOGENOM" id="CLU_1180458_0_0_1"/>
<name>F4RTP0_MELLP</name>
<dbReference type="Proteomes" id="UP000001072">
    <property type="component" value="Unassembled WGS sequence"/>
</dbReference>
<evidence type="ECO:0000313" key="3">
    <source>
        <dbReference type="EMBL" id="EGG04306.1"/>
    </source>
</evidence>
<feature type="signal peptide" evidence="2">
    <location>
        <begin position="1"/>
        <end position="27"/>
    </location>
</feature>
<dbReference type="OrthoDB" id="2097653at2759"/>
<feature type="chain" id="PRO_5003315462" description="Secreted protein" evidence="2">
    <location>
        <begin position="28"/>
        <end position="235"/>
    </location>
</feature>